<evidence type="ECO:0000256" key="1">
    <source>
        <dbReference type="ARBA" id="ARBA00004173"/>
    </source>
</evidence>
<comment type="subcellular location">
    <subcellularLocation>
        <location evidence="1">Mitochondrion</location>
    </subcellularLocation>
</comment>
<dbReference type="GeneTree" id="ENSGT00940000162168"/>
<organism evidence="9 10">
    <name type="scientific">Vombatus ursinus</name>
    <name type="common">Common wombat</name>
    <dbReference type="NCBI Taxonomy" id="29139"/>
    <lineage>
        <taxon>Eukaryota</taxon>
        <taxon>Metazoa</taxon>
        <taxon>Chordata</taxon>
        <taxon>Craniata</taxon>
        <taxon>Vertebrata</taxon>
        <taxon>Euteleostomi</taxon>
        <taxon>Mammalia</taxon>
        <taxon>Metatheria</taxon>
        <taxon>Diprotodontia</taxon>
        <taxon>Vombatidae</taxon>
        <taxon>Vombatus</taxon>
    </lineage>
</organism>
<dbReference type="GO" id="GO:0006412">
    <property type="term" value="P:translation"/>
    <property type="evidence" value="ECO:0007669"/>
    <property type="project" value="InterPro"/>
</dbReference>
<dbReference type="InterPro" id="IPR016095">
    <property type="entry name" value="Ribosomal_uL1_3-a/b-sand"/>
</dbReference>
<dbReference type="NCBIfam" id="TIGR01170">
    <property type="entry name" value="rplA_mito"/>
    <property type="match status" value="1"/>
</dbReference>
<dbReference type="CTD" id="65008"/>
<dbReference type="Proteomes" id="UP000314987">
    <property type="component" value="Unassembled WGS sequence"/>
</dbReference>
<evidence type="ECO:0000256" key="7">
    <source>
        <dbReference type="ARBA" id="ARBA00035212"/>
    </source>
</evidence>
<dbReference type="Gene3D" id="3.40.50.790">
    <property type="match status" value="1"/>
</dbReference>
<accession>A0A4X2KXF7</accession>
<keyword evidence="5" id="KW-0496">Mitochondrion</keyword>
<dbReference type="InterPro" id="IPR023674">
    <property type="entry name" value="Ribosomal_uL1-like"/>
</dbReference>
<dbReference type="GeneID" id="114037528"/>
<dbReference type="Gene3D" id="3.30.190.20">
    <property type="match status" value="1"/>
</dbReference>
<keyword evidence="4" id="KW-0689">Ribosomal protein</keyword>
<dbReference type="PANTHER" id="PTHR36427">
    <property type="entry name" value="54S RIBOSOMAL PROTEIN L1, MITOCHONDRIAL"/>
    <property type="match status" value="1"/>
</dbReference>
<dbReference type="GO" id="GO:0003735">
    <property type="term" value="F:structural constituent of ribosome"/>
    <property type="evidence" value="ECO:0007669"/>
    <property type="project" value="InterPro"/>
</dbReference>
<evidence type="ECO:0000313" key="9">
    <source>
        <dbReference type="Ensembl" id="ENSVURP00010014020.1"/>
    </source>
</evidence>
<reference evidence="10" key="1">
    <citation type="submission" date="2018-12" db="EMBL/GenBank/DDBJ databases">
        <authorList>
            <person name="Yazar S."/>
        </authorList>
    </citation>
    <scope>NUCLEOTIDE SEQUENCE [LARGE SCALE GENOMIC DNA]</scope>
</reference>
<dbReference type="InterPro" id="IPR028364">
    <property type="entry name" value="Ribosomal_uL1/biogenesis"/>
</dbReference>
<dbReference type="STRING" id="29139.ENSVURP00010014020"/>
<reference evidence="9" key="3">
    <citation type="submission" date="2025-09" db="UniProtKB">
        <authorList>
            <consortium name="Ensembl"/>
        </authorList>
    </citation>
    <scope>IDENTIFICATION</scope>
</reference>
<evidence type="ECO:0000256" key="6">
    <source>
        <dbReference type="ARBA" id="ARBA00023274"/>
    </source>
</evidence>
<dbReference type="Ensembl" id="ENSVURT00010015952.1">
    <property type="protein sequence ID" value="ENSVURP00010014020.1"/>
    <property type="gene ID" value="ENSVURG00010010751.1"/>
</dbReference>
<dbReference type="FunFam" id="3.40.50.790:FF:000003">
    <property type="entry name" value="39S ribosomal protein L1, mitochondrial"/>
    <property type="match status" value="1"/>
</dbReference>
<dbReference type="PANTHER" id="PTHR36427:SF3">
    <property type="entry name" value="LARGE RIBOSOMAL SUBUNIT PROTEIN UL1M"/>
    <property type="match status" value="1"/>
</dbReference>
<gene>
    <name evidence="9" type="primary">MRPL1</name>
</gene>
<evidence type="ECO:0000256" key="8">
    <source>
        <dbReference type="ARBA" id="ARBA00077483"/>
    </source>
</evidence>
<reference evidence="9" key="2">
    <citation type="submission" date="2025-08" db="UniProtKB">
        <authorList>
            <consortium name="Ensembl"/>
        </authorList>
    </citation>
    <scope>IDENTIFICATION</scope>
</reference>
<name>A0A4X2KXF7_VOMUR</name>
<evidence type="ECO:0000256" key="3">
    <source>
        <dbReference type="ARBA" id="ARBA00022946"/>
    </source>
</evidence>
<dbReference type="OrthoDB" id="1747252at2759"/>
<evidence type="ECO:0000256" key="2">
    <source>
        <dbReference type="ARBA" id="ARBA00010531"/>
    </source>
</evidence>
<proteinExistence type="inferred from homology"/>
<dbReference type="RefSeq" id="XP_027710254.1">
    <property type="nucleotide sequence ID" value="XM_027854453.1"/>
</dbReference>
<dbReference type="InterPro" id="IPR005879">
    <property type="entry name" value="Ribosomal_uL1_mit"/>
</dbReference>
<comment type="similarity">
    <text evidence="2">Belongs to the universal ribosomal protein uL1 family.</text>
</comment>
<evidence type="ECO:0000256" key="5">
    <source>
        <dbReference type="ARBA" id="ARBA00023128"/>
    </source>
</evidence>
<dbReference type="SUPFAM" id="SSF56808">
    <property type="entry name" value="Ribosomal protein L1"/>
    <property type="match status" value="1"/>
</dbReference>
<evidence type="ECO:0000313" key="10">
    <source>
        <dbReference type="Proteomes" id="UP000314987"/>
    </source>
</evidence>
<evidence type="ECO:0000256" key="4">
    <source>
        <dbReference type="ARBA" id="ARBA00022980"/>
    </source>
</evidence>
<protein>
    <recommendedName>
        <fullName evidence="7">Large ribosomal subunit protein uL1m</fullName>
    </recommendedName>
    <alternativeName>
        <fullName evidence="8">39S ribosomal protein L1, mitochondrial</fullName>
    </alternativeName>
</protein>
<dbReference type="Pfam" id="PF00687">
    <property type="entry name" value="Ribosomal_L1"/>
    <property type="match status" value="1"/>
</dbReference>
<dbReference type="GO" id="GO:0003723">
    <property type="term" value="F:RNA binding"/>
    <property type="evidence" value="ECO:0007669"/>
    <property type="project" value="InterPro"/>
</dbReference>
<sequence>MAAATSCFGRVFLQYQRQCFSRITYNASVASSIVNVQAAKRHYVAAKPAKKQKKGSKVQTSDAKTDDTEKLKTYTYMEGEPEDDVYLKRLFPRQIYEVDKAINLLKKFQILDYTHPKQGVYLDLTLDMALEKKKKKVEPFVSVLNFPYPFTSKAKKILVFTEKESEIKIAEENGAAFAGGSVLIQKILDDEIQADFYLSVPEMMPALQPLRRKLKKRFPRLSQNSISHDIVKMLEFFKTGHEIAVDEERGNFLQTQIAMLDMPNNEIAANLEAVISDVCRHKPQSTGPFVVRAFLRSSTSEGLLIKIAHLLPQEEVKVEESIKQSI</sequence>
<dbReference type="OMA" id="NAHINAL"/>
<keyword evidence="6" id="KW-0687">Ribonucleoprotein</keyword>
<keyword evidence="10" id="KW-1185">Reference proteome</keyword>
<dbReference type="AlphaFoldDB" id="A0A4X2KXF7"/>
<dbReference type="GO" id="GO:0015934">
    <property type="term" value="C:large ribosomal subunit"/>
    <property type="evidence" value="ECO:0007669"/>
    <property type="project" value="InterPro"/>
</dbReference>
<keyword evidence="3" id="KW-0809">Transit peptide</keyword>
<dbReference type="GO" id="GO:0005743">
    <property type="term" value="C:mitochondrial inner membrane"/>
    <property type="evidence" value="ECO:0007669"/>
    <property type="project" value="UniProtKB-ARBA"/>
</dbReference>